<feature type="region of interest" description="Disordered" evidence="1">
    <location>
        <begin position="84"/>
        <end position="104"/>
    </location>
</feature>
<comment type="caution">
    <text evidence="2">The sequence shown here is derived from an EMBL/GenBank/DDBJ whole genome shotgun (WGS) entry which is preliminary data.</text>
</comment>
<evidence type="ECO:0000256" key="1">
    <source>
        <dbReference type="SAM" id="MobiDB-lite"/>
    </source>
</evidence>
<sequence>MPQPTLATLRAVGQQLALTVDAAQFHLQVAAGHDSPASCSQDDADEFAALSSEIEGLQTQLQAVLGSVLAQSRHKIVAAAAAAEAPADQHTDETIDLQAKTESE</sequence>
<feature type="compositionally biased region" description="Basic and acidic residues" evidence="1">
    <location>
        <begin position="87"/>
        <end position="104"/>
    </location>
</feature>
<dbReference type="Proteomes" id="UP000486351">
    <property type="component" value="Unassembled WGS sequence"/>
</dbReference>
<organism evidence="2 3">
    <name type="scientific">Phytophthora fragariae</name>
    <dbReference type="NCBI Taxonomy" id="53985"/>
    <lineage>
        <taxon>Eukaryota</taxon>
        <taxon>Sar</taxon>
        <taxon>Stramenopiles</taxon>
        <taxon>Oomycota</taxon>
        <taxon>Peronosporomycetes</taxon>
        <taxon>Peronosporales</taxon>
        <taxon>Peronosporaceae</taxon>
        <taxon>Phytophthora</taxon>
    </lineage>
</organism>
<evidence type="ECO:0000313" key="2">
    <source>
        <dbReference type="EMBL" id="KAE9282135.1"/>
    </source>
</evidence>
<proteinExistence type="predicted"/>
<evidence type="ECO:0000313" key="3">
    <source>
        <dbReference type="Proteomes" id="UP000486351"/>
    </source>
</evidence>
<accession>A0A6G0QDI5</accession>
<feature type="non-terminal residue" evidence="2">
    <location>
        <position position="104"/>
    </location>
</feature>
<gene>
    <name evidence="2" type="ORF">PF008_g27715</name>
</gene>
<protein>
    <submittedName>
        <fullName evidence="2">Uncharacterized protein</fullName>
    </submittedName>
</protein>
<dbReference type="AlphaFoldDB" id="A0A6G0QDI5"/>
<dbReference type="EMBL" id="QXFY01003783">
    <property type="protein sequence ID" value="KAE9282135.1"/>
    <property type="molecule type" value="Genomic_DNA"/>
</dbReference>
<name>A0A6G0QDI5_9STRA</name>
<reference evidence="2 3" key="1">
    <citation type="submission" date="2018-09" db="EMBL/GenBank/DDBJ databases">
        <title>Genomic investigation of the strawberry pathogen Phytophthora fragariae indicates pathogenicity is determined by transcriptional variation in three key races.</title>
        <authorList>
            <person name="Adams T.M."/>
            <person name="Armitage A.D."/>
            <person name="Sobczyk M.K."/>
            <person name="Bates H.J."/>
            <person name="Dunwell J.M."/>
            <person name="Nellist C.F."/>
            <person name="Harrison R.J."/>
        </authorList>
    </citation>
    <scope>NUCLEOTIDE SEQUENCE [LARGE SCALE GENOMIC DNA]</scope>
    <source>
        <strain evidence="2 3">NOV-77</strain>
    </source>
</reference>